<dbReference type="InterPro" id="IPR012854">
    <property type="entry name" value="Cu_amine_oxidase-like_N"/>
</dbReference>
<dbReference type="InterPro" id="IPR036582">
    <property type="entry name" value="Mao_N_sf"/>
</dbReference>
<dbReference type="InterPro" id="IPR021731">
    <property type="entry name" value="AMIN_dom"/>
</dbReference>
<keyword evidence="3" id="KW-0732">Signal</keyword>
<dbReference type="SMART" id="SM00646">
    <property type="entry name" value="Ami_3"/>
    <property type="match status" value="1"/>
</dbReference>
<evidence type="ECO:0000256" key="2">
    <source>
        <dbReference type="SAM" id="MobiDB-lite"/>
    </source>
</evidence>
<dbReference type="InterPro" id="IPR002508">
    <property type="entry name" value="MurNAc-LAA_cat"/>
</dbReference>
<dbReference type="Pfam" id="PF01520">
    <property type="entry name" value="Amidase_3"/>
    <property type="match status" value="1"/>
</dbReference>
<dbReference type="EMBL" id="FNDX01000010">
    <property type="protein sequence ID" value="SDI94982.1"/>
    <property type="molecule type" value="Genomic_DNA"/>
</dbReference>
<dbReference type="Gene3D" id="3.30.457.10">
    <property type="entry name" value="Copper amine oxidase-like, N-terminal domain"/>
    <property type="match status" value="1"/>
</dbReference>
<dbReference type="PANTHER" id="PTHR30404:SF0">
    <property type="entry name" value="N-ACETYLMURAMOYL-L-ALANINE AMIDASE AMIC"/>
    <property type="match status" value="1"/>
</dbReference>
<protein>
    <submittedName>
        <fullName evidence="5">N-acetylmuramoyl-L-alanine amidase</fullName>
    </submittedName>
</protein>
<feature type="region of interest" description="Disordered" evidence="2">
    <location>
        <begin position="148"/>
        <end position="213"/>
    </location>
</feature>
<feature type="domain" description="MurNAc-LAA" evidence="4">
    <location>
        <begin position="413"/>
        <end position="526"/>
    </location>
</feature>
<dbReference type="Pfam" id="PF07833">
    <property type="entry name" value="Cu_amine_oxidN1"/>
    <property type="match status" value="1"/>
</dbReference>
<dbReference type="RefSeq" id="WP_090714186.1">
    <property type="nucleotide sequence ID" value="NZ_CBCSKY010000008.1"/>
</dbReference>
<keyword evidence="6" id="KW-1185">Reference proteome</keyword>
<gene>
    <name evidence="5" type="ORF">SAMN05216192_11036</name>
</gene>
<dbReference type="Gene3D" id="3.40.630.40">
    <property type="entry name" value="Zn-dependent exopeptidases"/>
    <property type="match status" value="1"/>
</dbReference>
<evidence type="ECO:0000256" key="3">
    <source>
        <dbReference type="SAM" id="SignalP"/>
    </source>
</evidence>
<dbReference type="OrthoDB" id="9763643at2"/>
<dbReference type="GO" id="GO:0030288">
    <property type="term" value="C:outer membrane-bounded periplasmic space"/>
    <property type="evidence" value="ECO:0007669"/>
    <property type="project" value="TreeGrafter"/>
</dbReference>
<dbReference type="SUPFAM" id="SSF53187">
    <property type="entry name" value="Zn-dependent exopeptidases"/>
    <property type="match status" value="1"/>
</dbReference>
<evidence type="ECO:0000313" key="6">
    <source>
        <dbReference type="Proteomes" id="UP000199050"/>
    </source>
</evidence>
<dbReference type="GO" id="GO:0009253">
    <property type="term" value="P:peptidoglycan catabolic process"/>
    <property type="evidence" value="ECO:0007669"/>
    <property type="project" value="InterPro"/>
</dbReference>
<dbReference type="GO" id="GO:0008745">
    <property type="term" value="F:N-acetylmuramoyl-L-alanine amidase activity"/>
    <property type="evidence" value="ECO:0007669"/>
    <property type="project" value="InterPro"/>
</dbReference>
<name>A0A1G8PRD3_9BACL</name>
<dbReference type="AlphaFoldDB" id="A0A1G8PRD3"/>
<evidence type="ECO:0000256" key="1">
    <source>
        <dbReference type="ARBA" id="ARBA00022801"/>
    </source>
</evidence>
<dbReference type="PANTHER" id="PTHR30404">
    <property type="entry name" value="N-ACETYLMURAMOYL-L-ALANINE AMIDASE"/>
    <property type="match status" value="1"/>
</dbReference>
<feature type="compositionally biased region" description="Low complexity" evidence="2">
    <location>
        <begin position="162"/>
        <end position="188"/>
    </location>
</feature>
<evidence type="ECO:0000313" key="5">
    <source>
        <dbReference type="EMBL" id="SDI94982.1"/>
    </source>
</evidence>
<accession>A0A1G8PRD3</accession>
<feature type="chain" id="PRO_5038575013" evidence="3">
    <location>
        <begin position="28"/>
        <end position="531"/>
    </location>
</feature>
<dbReference type="Proteomes" id="UP000199050">
    <property type="component" value="Unassembled WGS sequence"/>
</dbReference>
<proteinExistence type="predicted"/>
<dbReference type="Gene3D" id="2.60.40.3500">
    <property type="match status" value="1"/>
</dbReference>
<feature type="signal peptide" evidence="3">
    <location>
        <begin position="1"/>
        <end position="27"/>
    </location>
</feature>
<keyword evidence="1" id="KW-0378">Hydrolase</keyword>
<dbReference type="STRING" id="1174501.SAMN05216192_11036"/>
<dbReference type="Pfam" id="PF11741">
    <property type="entry name" value="AMIN"/>
    <property type="match status" value="1"/>
</dbReference>
<dbReference type="SUPFAM" id="SSF55383">
    <property type="entry name" value="Copper amine oxidase, domain N"/>
    <property type="match status" value="1"/>
</dbReference>
<evidence type="ECO:0000259" key="4">
    <source>
        <dbReference type="SMART" id="SM00646"/>
    </source>
</evidence>
<dbReference type="InterPro" id="IPR050695">
    <property type="entry name" value="N-acetylmuramoyl_amidase_3"/>
</dbReference>
<sequence>MRRAGQRVLLLLLLPLLLLSFAGREAAAAGQGTGRIVMDNQELALPQGISLENVNGSVMIPIRVVVENLGFEVLWEQKTKKVTVQQDGKTVQLAVGSKTAEADGVTLSLNAAPKQNGGTVLVPIRFVSEQFGLKVGWDNSDKTVYLSGGQTGGTAPSVDPLPAATAAPQPAATPQPAASPTAAPSPTAVTGQDDDIAGGVNGPASTPVPGSAGNVATTPQVLGAVFSENRLIVAAAGGAKPAVSRLSGPDRIIVDFAGASFAPDFVGSLPSVAPNGTPQGKLDVTGYPLVTEVRYALFSTSPSTVRFVIQTVGSQPYQLSTDSSTGLVTIDLNTAGSGGTAPAGTGSSGKPVVVLDAGHGGKQPGAVSPSGKLEKDVNFAVANKVGVLLAQDGKVEVVYTRTADQTLGLQDRVNIAEAAKANLFISFHGNSLDVTYPNRDKVNGSETYYSRTESLPLAQILHKHLVAGTGFKDNGVRSKSLHVTRETSMPAVLLEVGYLTNPGNETAMFTETLQNNLAREIVAGIYEYLGL</sequence>
<organism evidence="5 6">
    <name type="scientific">Paenibacillus typhae</name>
    <dbReference type="NCBI Taxonomy" id="1174501"/>
    <lineage>
        <taxon>Bacteria</taxon>
        <taxon>Bacillati</taxon>
        <taxon>Bacillota</taxon>
        <taxon>Bacilli</taxon>
        <taxon>Bacillales</taxon>
        <taxon>Paenibacillaceae</taxon>
        <taxon>Paenibacillus</taxon>
    </lineage>
</organism>
<dbReference type="CDD" id="cd02696">
    <property type="entry name" value="MurNAc-LAA"/>
    <property type="match status" value="1"/>
</dbReference>
<reference evidence="6" key="1">
    <citation type="submission" date="2016-10" db="EMBL/GenBank/DDBJ databases">
        <authorList>
            <person name="Varghese N."/>
            <person name="Submissions S."/>
        </authorList>
    </citation>
    <scope>NUCLEOTIDE SEQUENCE [LARGE SCALE GENOMIC DNA]</scope>
    <source>
        <strain evidence="6">CGMCC 1.11012</strain>
    </source>
</reference>